<dbReference type="OMA" id="MESCTNC"/>
<evidence type="ECO:0000313" key="4">
    <source>
        <dbReference type="Proteomes" id="UP000037069"/>
    </source>
</evidence>
<evidence type="ECO:0000256" key="1">
    <source>
        <dbReference type="SAM" id="Coils"/>
    </source>
</evidence>
<accession>A0A0L0BSU8</accession>
<dbReference type="AlphaFoldDB" id="A0A0L0BSU8"/>
<name>A0A0L0BSU8_LUCCU</name>
<gene>
    <name evidence="3" type="ORF">FF38_13743</name>
</gene>
<keyword evidence="4" id="KW-1185">Reference proteome</keyword>
<comment type="caution">
    <text evidence="3">The sequence shown here is derived from an EMBL/GenBank/DDBJ whole genome shotgun (WGS) entry which is preliminary data.</text>
</comment>
<dbReference type="EMBL" id="JRES01001417">
    <property type="protein sequence ID" value="KNC23117.1"/>
    <property type="molecule type" value="Genomic_DNA"/>
</dbReference>
<evidence type="ECO:0000259" key="2">
    <source>
        <dbReference type="Pfam" id="PF16064"/>
    </source>
</evidence>
<keyword evidence="1" id="KW-0175">Coiled coil</keyword>
<organism evidence="3 4">
    <name type="scientific">Lucilia cuprina</name>
    <name type="common">Green bottle fly</name>
    <name type="synonym">Australian sheep blowfly</name>
    <dbReference type="NCBI Taxonomy" id="7375"/>
    <lineage>
        <taxon>Eukaryota</taxon>
        <taxon>Metazoa</taxon>
        <taxon>Ecdysozoa</taxon>
        <taxon>Arthropoda</taxon>
        <taxon>Hexapoda</taxon>
        <taxon>Insecta</taxon>
        <taxon>Pterygota</taxon>
        <taxon>Neoptera</taxon>
        <taxon>Endopterygota</taxon>
        <taxon>Diptera</taxon>
        <taxon>Brachycera</taxon>
        <taxon>Muscomorpha</taxon>
        <taxon>Oestroidea</taxon>
        <taxon>Calliphoridae</taxon>
        <taxon>Luciliinae</taxon>
        <taxon>Lucilia</taxon>
    </lineage>
</organism>
<sequence>MESCTNCCKQFDENFKQINDTIQNLQEIIVNQNDAIMKAMAEQKVLTERLLYQEVNKKKLPSTFPIKDINGLNEINRSISEENREAYINTMKSLLKGRLPKTLTEIISINLCMDINLDGIHGKRRLKDFEVFFHTLTDACRTLGSQDVEKDIRNALKIIKKTCYSCAVH</sequence>
<dbReference type="OrthoDB" id="8035197at2759"/>
<proteinExistence type="predicted"/>
<dbReference type="Proteomes" id="UP000037069">
    <property type="component" value="Unassembled WGS sequence"/>
</dbReference>
<dbReference type="InterPro" id="IPR032071">
    <property type="entry name" value="DUF4806"/>
</dbReference>
<evidence type="ECO:0000313" key="3">
    <source>
        <dbReference type="EMBL" id="KNC23117.1"/>
    </source>
</evidence>
<reference evidence="3 4" key="1">
    <citation type="journal article" date="2015" name="Nat. Commun.">
        <title>Lucilia cuprina genome unlocks parasitic fly biology to underpin future interventions.</title>
        <authorList>
            <person name="Anstead C.A."/>
            <person name="Korhonen P.K."/>
            <person name="Young N.D."/>
            <person name="Hall R.S."/>
            <person name="Jex A.R."/>
            <person name="Murali S.C."/>
            <person name="Hughes D.S."/>
            <person name="Lee S.F."/>
            <person name="Perry T."/>
            <person name="Stroehlein A.J."/>
            <person name="Ansell B.R."/>
            <person name="Breugelmans B."/>
            <person name="Hofmann A."/>
            <person name="Qu J."/>
            <person name="Dugan S."/>
            <person name="Lee S.L."/>
            <person name="Chao H."/>
            <person name="Dinh H."/>
            <person name="Han Y."/>
            <person name="Doddapaneni H.V."/>
            <person name="Worley K.C."/>
            <person name="Muzny D.M."/>
            <person name="Ioannidis P."/>
            <person name="Waterhouse R.M."/>
            <person name="Zdobnov E.M."/>
            <person name="James P.J."/>
            <person name="Bagnall N.H."/>
            <person name="Kotze A.C."/>
            <person name="Gibbs R.A."/>
            <person name="Richards S."/>
            <person name="Batterham P."/>
            <person name="Gasser R.B."/>
        </authorList>
    </citation>
    <scope>NUCLEOTIDE SEQUENCE [LARGE SCALE GENOMIC DNA]</scope>
    <source>
        <strain evidence="3 4">LS</strain>
        <tissue evidence="3">Full body</tissue>
    </source>
</reference>
<dbReference type="Pfam" id="PF16064">
    <property type="entry name" value="DUF4806"/>
    <property type="match status" value="1"/>
</dbReference>
<feature type="coiled-coil region" evidence="1">
    <location>
        <begin position="8"/>
        <end position="42"/>
    </location>
</feature>
<protein>
    <recommendedName>
        <fullName evidence="2">DUF4806 domain-containing protein</fullName>
    </recommendedName>
</protein>
<feature type="domain" description="DUF4806" evidence="2">
    <location>
        <begin position="61"/>
        <end position="139"/>
    </location>
</feature>